<dbReference type="STRING" id="1227456.C450_15870"/>
<dbReference type="GO" id="GO:0016740">
    <property type="term" value="F:transferase activity"/>
    <property type="evidence" value="ECO:0007669"/>
    <property type="project" value="UniProtKB-KW"/>
</dbReference>
<dbReference type="PANTHER" id="PTHR21310">
    <property type="entry name" value="AMINOGLYCOSIDE PHOSPHOTRANSFERASE-RELATED-RELATED"/>
    <property type="match status" value="1"/>
</dbReference>
<accession>M0MWE8</accession>
<evidence type="ECO:0000313" key="3">
    <source>
        <dbReference type="EMBL" id="EMA50042.1"/>
    </source>
</evidence>
<dbReference type="InterPro" id="IPR002575">
    <property type="entry name" value="Aminoglycoside_PTrfase"/>
</dbReference>
<dbReference type="SUPFAM" id="SSF56112">
    <property type="entry name" value="Protein kinase-like (PK-like)"/>
    <property type="match status" value="1"/>
</dbReference>
<dbReference type="EMBL" id="AOME01000075">
    <property type="protein sequence ID" value="EMA50042.1"/>
    <property type="molecule type" value="Genomic_DNA"/>
</dbReference>
<dbReference type="RefSeq" id="WP_005044978.1">
    <property type="nucleotide sequence ID" value="NZ_AOME01000075.1"/>
</dbReference>
<organism evidence="3 4">
    <name type="scientific">Halococcus salifodinae DSM 8989</name>
    <dbReference type="NCBI Taxonomy" id="1227456"/>
    <lineage>
        <taxon>Archaea</taxon>
        <taxon>Methanobacteriati</taxon>
        <taxon>Methanobacteriota</taxon>
        <taxon>Stenosarchaea group</taxon>
        <taxon>Halobacteria</taxon>
        <taxon>Halobacteriales</taxon>
        <taxon>Halococcaceae</taxon>
        <taxon>Halococcus</taxon>
    </lineage>
</organism>
<evidence type="ECO:0000259" key="2">
    <source>
        <dbReference type="Pfam" id="PF01636"/>
    </source>
</evidence>
<dbReference type="Proteomes" id="UP000011625">
    <property type="component" value="Unassembled WGS sequence"/>
</dbReference>
<dbReference type="PATRIC" id="fig|1227456.3.peg.3225"/>
<dbReference type="Pfam" id="PF01636">
    <property type="entry name" value="APH"/>
    <property type="match status" value="1"/>
</dbReference>
<sequence>MSDESSATDAAIHGMVASLRPEWTVDSIRRSEHGTDLVAVLDVSTSSGRSDVVLKATTADFVAPAIARSEPRLLDLVGRETAIPVPQVFGFADSHPEYPAPFYLLENVPGENYEGCPADLDDDAREHVVVEAGRNLARLHDLGPLPQVGRVGVNEGELTVLDGEHGPVEDFNGWFQADIEAGLDALADGTYYPDLALEPERFVDLVPALREELGARLAALPEPAPPRYCHWDYGTATASSIRTQARREPSSTGRTCSPRSRRTTSRKPNRTCSTLGPATPQSGLRRSAIRSVMRTRPNGTTGRSRPRSRNASRRTVSNVAWTRWRVSRCGCKTARQRSETNESASIARSSRRFCSYRPRLRFLPPTDSAHSETDLFRRKISLAWKMSLQRRW</sequence>
<name>M0MWE8_9EURY</name>
<evidence type="ECO:0000313" key="4">
    <source>
        <dbReference type="Proteomes" id="UP000011625"/>
    </source>
</evidence>
<dbReference type="InterPro" id="IPR011009">
    <property type="entry name" value="Kinase-like_dom_sf"/>
</dbReference>
<feature type="domain" description="Aminoglycoside phosphotransferase" evidence="2">
    <location>
        <begin position="49"/>
        <end position="233"/>
    </location>
</feature>
<dbReference type="InterPro" id="IPR051678">
    <property type="entry name" value="AGP_Transferase"/>
</dbReference>
<evidence type="ECO:0000256" key="1">
    <source>
        <dbReference type="SAM" id="MobiDB-lite"/>
    </source>
</evidence>
<proteinExistence type="predicted"/>
<protein>
    <submittedName>
        <fullName evidence="3">Aminoglycoside phosphotransferase</fullName>
    </submittedName>
</protein>
<comment type="caution">
    <text evidence="3">The sequence shown here is derived from an EMBL/GenBank/DDBJ whole genome shotgun (WGS) entry which is preliminary data.</text>
</comment>
<feature type="region of interest" description="Disordered" evidence="1">
    <location>
        <begin position="239"/>
        <end position="316"/>
    </location>
</feature>
<dbReference type="AlphaFoldDB" id="M0MWE8"/>
<reference evidence="3 4" key="1">
    <citation type="journal article" date="2014" name="PLoS Genet.">
        <title>Phylogenetically driven sequencing of extremely halophilic archaea reveals strategies for static and dynamic osmo-response.</title>
        <authorList>
            <person name="Becker E.A."/>
            <person name="Seitzer P.M."/>
            <person name="Tritt A."/>
            <person name="Larsen D."/>
            <person name="Krusor M."/>
            <person name="Yao A.I."/>
            <person name="Wu D."/>
            <person name="Madern D."/>
            <person name="Eisen J.A."/>
            <person name="Darling A.E."/>
            <person name="Facciotti M.T."/>
        </authorList>
    </citation>
    <scope>NUCLEOTIDE SEQUENCE [LARGE SCALE GENOMIC DNA]</scope>
    <source>
        <strain evidence="3 4">DSM 8989</strain>
    </source>
</reference>
<keyword evidence="3" id="KW-0808">Transferase</keyword>
<keyword evidence="4" id="KW-1185">Reference proteome</keyword>
<feature type="compositionally biased region" description="Basic residues" evidence="1">
    <location>
        <begin position="259"/>
        <end position="269"/>
    </location>
</feature>
<gene>
    <name evidence="3" type="ORF">C450_15870</name>
</gene>
<feature type="compositionally biased region" description="Polar residues" evidence="1">
    <location>
        <begin position="272"/>
        <end position="284"/>
    </location>
</feature>